<evidence type="ECO:0000256" key="6">
    <source>
        <dbReference type="ARBA" id="ARBA00022898"/>
    </source>
</evidence>
<dbReference type="Proteomes" id="UP000281431">
    <property type="component" value="Unassembled WGS sequence"/>
</dbReference>
<organism evidence="9 10">
    <name type="scientific">Natrarchaeobius chitinivorans</name>
    <dbReference type="NCBI Taxonomy" id="1679083"/>
    <lineage>
        <taxon>Archaea</taxon>
        <taxon>Methanobacteriati</taxon>
        <taxon>Methanobacteriota</taxon>
        <taxon>Stenosarchaea group</taxon>
        <taxon>Halobacteria</taxon>
        <taxon>Halobacteriales</taxon>
        <taxon>Natrialbaceae</taxon>
        <taxon>Natrarchaeobius</taxon>
    </lineage>
</organism>
<dbReference type="InterPro" id="IPR015422">
    <property type="entry name" value="PyrdxlP-dep_Trfase_small"/>
</dbReference>
<keyword evidence="6" id="KW-0663">Pyridoxal phosphate</keyword>
<dbReference type="AlphaFoldDB" id="A0A3N6NJX4"/>
<keyword evidence="10" id="KW-1185">Reference proteome</keyword>
<dbReference type="SUPFAM" id="SSF53383">
    <property type="entry name" value="PLP-dependent transferases"/>
    <property type="match status" value="1"/>
</dbReference>
<dbReference type="PANTHER" id="PTHR46383">
    <property type="entry name" value="ASPARTATE AMINOTRANSFERASE"/>
    <property type="match status" value="1"/>
</dbReference>
<evidence type="ECO:0000256" key="5">
    <source>
        <dbReference type="ARBA" id="ARBA00022679"/>
    </source>
</evidence>
<comment type="cofactor">
    <cofactor evidence="1 7">
        <name>pyridoxal 5'-phosphate</name>
        <dbReference type="ChEBI" id="CHEBI:597326"/>
    </cofactor>
</comment>
<evidence type="ECO:0000256" key="3">
    <source>
        <dbReference type="ARBA" id="ARBA00011738"/>
    </source>
</evidence>
<dbReference type="GO" id="GO:0030170">
    <property type="term" value="F:pyridoxal phosphate binding"/>
    <property type="evidence" value="ECO:0007669"/>
    <property type="project" value="InterPro"/>
</dbReference>
<dbReference type="InterPro" id="IPR004839">
    <property type="entry name" value="Aminotransferase_I/II_large"/>
</dbReference>
<dbReference type="Gene3D" id="3.40.640.10">
    <property type="entry name" value="Type I PLP-dependent aspartate aminotransferase-like (Major domain)"/>
    <property type="match status" value="1"/>
</dbReference>
<dbReference type="InterPro" id="IPR015424">
    <property type="entry name" value="PyrdxlP-dep_Trfase"/>
</dbReference>
<dbReference type="Pfam" id="PF00155">
    <property type="entry name" value="Aminotran_1_2"/>
    <property type="match status" value="1"/>
</dbReference>
<accession>A0A3N6NJX4</accession>
<dbReference type="InterPro" id="IPR050596">
    <property type="entry name" value="AspAT/PAT-like"/>
</dbReference>
<protein>
    <recommendedName>
        <fullName evidence="7">Aminotransferase</fullName>
        <ecNumber evidence="7">2.6.1.-</ecNumber>
    </recommendedName>
</protein>
<proteinExistence type="inferred from homology"/>
<comment type="similarity">
    <text evidence="2 7">Belongs to the class-I pyridoxal-phosphate-dependent aminotransferase family.</text>
</comment>
<evidence type="ECO:0000256" key="7">
    <source>
        <dbReference type="RuleBase" id="RU000481"/>
    </source>
</evidence>
<evidence type="ECO:0000256" key="2">
    <source>
        <dbReference type="ARBA" id="ARBA00007441"/>
    </source>
</evidence>
<keyword evidence="5 7" id="KW-0808">Transferase</keyword>
<dbReference type="PANTHER" id="PTHR46383:SF3">
    <property type="entry name" value="ASPARTATE AMINOTRANSFERASE-RELATED"/>
    <property type="match status" value="1"/>
</dbReference>
<dbReference type="EMBL" id="REFZ01000009">
    <property type="protein sequence ID" value="RQG99452.1"/>
    <property type="molecule type" value="Genomic_DNA"/>
</dbReference>
<keyword evidence="4 7" id="KW-0032">Aminotransferase</keyword>
<evidence type="ECO:0000313" key="10">
    <source>
        <dbReference type="Proteomes" id="UP000281431"/>
    </source>
</evidence>
<evidence type="ECO:0000313" key="9">
    <source>
        <dbReference type="EMBL" id="RQG99452.1"/>
    </source>
</evidence>
<evidence type="ECO:0000256" key="1">
    <source>
        <dbReference type="ARBA" id="ARBA00001933"/>
    </source>
</evidence>
<dbReference type="InterPro" id="IPR004838">
    <property type="entry name" value="NHTrfase_class1_PyrdxlP-BS"/>
</dbReference>
<comment type="subunit">
    <text evidence="3">Homodimer.</text>
</comment>
<dbReference type="GO" id="GO:0006520">
    <property type="term" value="P:amino acid metabolic process"/>
    <property type="evidence" value="ECO:0007669"/>
    <property type="project" value="InterPro"/>
</dbReference>
<comment type="caution">
    <text evidence="9">The sequence shown here is derived from an EMBL/GenBank/DDBJ whole genome shotgun (WGS) entry which is preliminary data.</text>
</comment>
<evidence type="ECO:0000256" key="4">
    <source>
        <dbReference type="ARBA" id="ARBA00022576"/>
    </source>
</evidence>
<feature type="domain" description="Aminotransferase class I/classII large" evidence="8">
    <location>
        <begin position="32"/>
        <end position="380"/>
    </location>
</feature>
<dbReference type="PROSITE" id="PS00105">
    <property type="entry name" value="AA_TRANSFER_CLASS_1"/>
    <property type="match status" value="1"/>
</dbReference>
<reference evidence="9 10" key="1">
    <citation type="submission" date="2018-10" db="EMBL/GenBank/DDBJ databases">
        <title>Natrarchaeobius chitinivorans gen. nov., sp. nov., and Natrarchaeobius haloalkaliphilus sp. nov., alkaliphilic, chitin-utilizing haloarchaea from hypersaline alkaline lakes.</title>
        <authorList>
            <person name="Sorokin D.Y."/>
            <person name="Elcheninov A.G."/>
            <person name="Kostrikina N.A."/>
            <person name="Bale N.J."/>
            <person name="Sinninghe Damste J.S."/>
            <person name="Khijniak T.V."/>
            <person name="Kublanov I.V."/>
            <person name="Toshchakov S.V."/>
        </authorList>
    </citation>
    <scope>NUCLEOTIDE SEQUENCE [LARGE SCALE GENOMIC DNA]</scope>
    <source>
        <strain evidence="9 10">AArcht7</strain>
    </source>
</reference>
<dbReference type="GO" id="GO:0008483">
    <property type="term" value="F:transaminase activity"/>
    <property type="evidence" value="ECO:0007669"/>
    <property type="project" value="UniProtKB-KW"/>
</dbReference>
<gene>
    <name evidence="9" type="ORF">EA472_14615</name>
</gene>
<dbReference type="InterPro" id="IPR015421">
    <property type="entry name" value="PyrdxlP-dep_Trfase_major"/>
</dbReference>
<dbReference type="Gene3D" id="3.90.1150.10">
    <property type="entry name" value="Aspartate Aminotransferase, domain 1"/>
    <property type="match status" value="1"/>
</dbReference>
<sequence length="390" mass="42297">MAGPPLADRATGFEGSQIRVMFDLANESDSDDLVRLEIGEPDFHTPEHVVEAAYEAAMAGETHYTSTLGLPELRVAIAEKLERENGVSVDPASELLITMGGIEAVYLALLVSANRGDRVLIPEPRWPNYEMQAELIGATPVRVPLSGDDGFALDPDRLIEEIDDDTGAIVLTTPSNPTGRVYDADAVRAVTEAAADHDAFVISDAIYERLVFDEAAQTVAAATDSPANVIEVNSFSKGYAMTGWRIGWLAAKPEVVSAAQQLRQCLSLCPNTISQYAAIAALTGPQEPFDEMRDAYAERRDVVVDRIADIPELSCARPEGAFYAMVDATALERPSLEMSKELLTEHDVVTTPGSAFGPAANGYIRLSFANSIERLETGFDRIESYVRSRR</sequence>
<dbReference type="OrthoDB" id="372018at2157"/>
<evidence type="ECO:0000259" key="8">
    <source>
        <dbReference type="Pfam" id="PF00155"/>
    </source>
</evidence>
<dbReference type="EC" id="2.6.1.-" evidence="7"/>
<dbReference type="CDD" id="cd00609">
    <property type="entry name" value="AAT_like"/>
    <property type="match status" value="1"/>
</dbReference>
<name>A0A3N6NJX4_NATCH</name>